<dbReference type="Proteomes" id="UP000078340">
    <property type="component" value="Unassembled WGS sequence"/>
</dbReference>
<dbReference type="AlphaFoldDB" id="A0A179HF82"/>
<sequence>MTNRMPLLLGFLSQKRNSLSSVPVATSIQGSPCSCRHIMCGEVSATAPPGPLYQTSIPATGHYGAADTIVDRHVRLHRRACHGCHRGSSVGSACAEFRIQGRHLGSCGRAGDHRPWHKTMDANTIARPPEPR</sequence>
<gene>
    <name evidence="1" type="ORF">VFPFJ_07139</name>
</gene>
<comment type="caution">
    <text evidence="1">The sequence shown here is derived from an EMBL/GenBank/DDBJ whole genome shotgun (WGS) entry which is preliminary data.</text>
</comment>
<name>A0A179HF82_PURLI</name>
<organism evidence="1 2">
    <name type="scientific">Purpureocillium lilacinum</name>
    <name type="common">Paecilomyces lilacinus</name>
    <dbReference type="NCBI Taxonomy" id="33203"/>
    <lineage>
        <taxon>Eukaryota</taxon>
        <taxon>Fungi</taxon>
        <taxon>Dikarya</taxon>
        <taxon>Ascomycota</taxon>
        <taxon>Pezizomycotina</taxon>
        <taxon>Sordariomycetes</taxon>
        <taxon>Hypocreomycetidae</taxon>
        <taxon>Hypocreales</taxon>
        <taxon>Ophiocordycipitaceae</taxon>
        <taxon>Purpureocillium</taxon>
    </lineage>
</organism>
<proteinExistence type="predicted"/>
<evidence type="ECO:0000313" key="1">
    <source>
        <dbReference type="EMBL" id="OAQ88674.1"/>
    </source>
</evidence>
<reference evidence="1 2" key="1">
    <citation type="submission" date="2016-02" db="EMBL/GenBank/DDBJ databases">
        <title>Biosynthesis of antibiotic leucinostatins and their inhibition on Phytophthora in bio-control Purpureocillium lilacinum.</title>
        <authorList>
            <person name="Wang G."/>
            <person name="Liu Z."/>
            <person name="Lin R."/>
            <person name="Li E."/>
            <person name="Mao Z."/>
            <person name="Ling J."/>
            <person name="Yin W."/>
            <person name="Xie B."/>
        </authorList>
    </citation>
    <scope>NUCLEOTIDE SEQUENCE [LARGE SCALE GENOMIC DNA]</scope>
    <source>
        <strain evidence="1">PLFJ-1</strain>
    </source>
</reference>
<dbReference type="EMBL" id="LSBI01000006">
    <property type="protein sequence ID" value="OAQ88674.1"/>
    <property type="molecule type" value="Genomic_DNA"/>
</dbReference>
<protein>
    <submittedName>
        <fullName evidence="1">Uncharacterized protein</fullName>
    </submittedName>
</protein>
<accession>A0A179HF82</accession>
<evidence type="ECO:0000313" key="2">
    <source>
        <dbReference type="Proteomes" id="UP000078340"/>
    </source>
</evidence>